<evidence type="ECO:0000256" key="2">
    <source>
        <dbReference type="SAM" id="SignalP"/>
    </source>
</evidence>
<name>A0AAF5PQM2_WUCBA</name>
<reference evidence="4" key="3">
    <citation type="submission" date="2024-02" db="UniProtKB">
        <authorList>
            <consortium name="WormBaseParasite"/>
        </authorList>
    </citation>
    <scope>IDENTIFICATION</scope>
    <source>
        <strain evidence="4">pt0022</strain>
    </source>
</reference>
<accession>A0AAF5PQM2</accession>
<keyword evidence="2" id="KW-0732">Signal</keyword>
<dbReference type="Gene3D" id="1.25.10.10">
    <property type="entry name" value="Leucine-rich Repeat Variant"/>
    <property type="match status" value="1"/>
</dbReference>
<sequence>MYSRFLLLHLALSLSFVNFIRNKEKLVEFLTNFHTDRTEDEQFNDEKAYHIKQIQDMKV</sequence>
<comment type="similarity">
    <text evidence="1">Belongs to the Mo25 family.</text>
</comment>
<dbReference type="InterPro" id="IPR016024">
    <property type="entry name" value="ARM-type_fold"/>
</dbReference>
<dbReference type="InterPro" id="IPR011989">
    <property type="entry name" value="ARM-like"/>
</dbReference>
<dbReference type="Pfam" id="PF08569">
    <property type="entry name" value="Mo25"/>
    <property type="match status" value="1"/>
</dbReference>
<dbReference type="WBParaSite" id="mrna-Wban_04101">
    <property type="protein sequence ID" value="mrna-Wban_04101"/>
    <property type="gene ID" value="Wban_04101"/>
</dbReference>
<evidence type="ECO:0000313" key="3">
    <source>
        <dbReference type="Proteomes" id="UP000093561"/>
    </source>
</evidence>
<dbReference type="SUPFAM" id="SSF48371">
    <property type="entry name" value="ARM repeat"/>
    <property type="match status" value="1"/>
</dbReference>
<feature type="chain" id="PRO_5042128696" evidence="2">
    <location>
        <begin position="23"/>
        <end position="59"/>
    </location>
</feature>
<protein>
    <submittedName>
        <fullName evidence="4">Uncharacterized protein</fullName>
    </submittedName>
</protein>
<feature type="signal peptide" evidence="2">
    <location>
        <begin position="1"/>
        <end position="22"/>
    </location>
</feature>
<dbReference type="GO" id="GO:0035556">
    <property type="term" value="P:intracellular signal transduction"/>
    <property type="evidence" value="ECO:0007669"/>
    <property type="project" value="TreeGrafter"/>
</dbReference>
<dbReference type="InterPro" id="IPR013878">
    <property type="entry name" value="Mo25"/>
</dbReference>
<dbReference type="AlphaFoldDB" id="A0AAF5PQM2"/>
<dbReference type="PANTHER" id="PTHR10182:SF3">
    <property type="entry name" value="PROTEIN MO25"/>
    <property type="match status" value="1"/>
</dbReference>
<dbReference type="GO" id="GO:0043539">
    <property type="term" value="F:protein serine/threonine kinase activator activity"/>
    <property type="evidence" value="ECO:0007669"/>
    <property type="project" value="TreeGrafter"/>
</dbReference>
<proteinExistence type="inferred from homology"/>
<reference evidence="3" key="1">
    <citation type="submission" date="2015-03" db="EMBL/GenBank/DDBJ databases">
        <title>Wuchereria bancrofti Genome Sequencing Papua New Guinea Strain.</title>
        <authorList>
            <person name="Small S.T."/>
            <person name="Serre D."/>
            <person name="Zimmerman P.A."/>
        </authorList>
    </citation>
    <scope>NUCLEOTIDE SEQUENCE [LARGE SCALE GENOMIC DNA]</scope>
    <source>
        <strain evidence="3">pt0022</strain>
    </source>
</reference>
<evidence type="ECO:0000313" key="4">
    <source>
        <dbReference type="WBParaSite" id="mrna-Wban_04101"/>
    </source>
</evidence>
<organism evidence="3 4">
    <name type="scientific">Wuchereria bancrofti</name>
    <dbReference type="NCBI Taxonomy" id="6293"/>
    <lineage>
        <taxon>Eukaryota</taxon>
        <taxon>Metazoa</taxon>
        <taxon>Ecdysozoa</taxon>
        <taxon>Nematoda</taxon>
        <taxon>Chromadorea</taxon>
        <taxon>Rhabditida</taxon>
        <taxon>Spirurina</taxon>
        <taxon>Spiruromorpha</taxon>
        <taxon>Filarioidea</taxon>
        <taxon>Onchocercidae</taxon>
        <taxon>Wuchereria</taxon>
    </lineage>
</organism>
<evidence type="ECO:0000256" key="1">
    <source>
        <dbReference type="ARBA" id="ARBA00011012"/>
    </source>
</evidence>
<reference evidence="3" key="2">
    <citation type="journal article" date="2016" name="Mol. Ecol.">
        <title>Population genomics of the filarial nematode parasite Wuchereria bancrofti from mosquitoes.</title>
        <authorList>
            <person name="Small S.T."/>
            <person name="Reimer L.J."/>
            <person name="Tisch D.J."/>
            <person name="King C.L."/>
            <person name="Christensen B.M."/>
            <person name="Siba P.M."/>
            <person name="Kazura J.W."/>
            <person name="Serre D."/>
            <person name="Zimmerman P.A."/>
        </authorList>
    </citation>
    <scope>NUCLEOTIDE SEQUENCE</scope>
    <source>
        <strain evidence="3">pt0022</strain>
    </source>
</reference>
<dbReference type="Proteomes" id="UP000093561">
    <property type="component" value="Unassembled WGS sequence"/>
</dbReference>
<dbReference type="PANTHER" id="PTHR10182">
    <property type="entry name" value="CALCIUM-BINDING PROTEIN 39-RELATED"/>
    <property type="match status" value="1"/>
</dbReference>